<evidence type="ECO:0000313" key="3">
    <source>
        <dbReference type="Proteomes" id="UP000008694"/>
    </source>
</evidence>
<evidence type="ECO:0000313" key="2">
    <source>
        <dbReference type="EMBL" id="EFH39086.1"/>
    </source>
</evidence>
<dbReference type="AlphaFoldDB" id="D7MWJ5"/>
<protein>
    <submittedName>
        <fullName evidence="2">Predicted protein</fullName>
    </submittedName>
</protein>
<dbReference type="Proteomes" id="UP000008694">
    <property type="component" value="Unassembled WGS sequence"/>
</dbReference>
<gene>
    <name evidence="2" type="ORF">ARALYDRAFT_655931</name>
</gene>
<name>D7MWJ5_ARALL</name>
<accession>D7MWJ5</accession>
<sequence length="100" mass="10950">MAQQEYGYLLICFCARGGYQVTGSSTCSDGSPKKTTRAIGDATETPAKDRGTRKGRAIRALTDYLKFFNSSQGTTVPYFRCNKNDDGAIFVRACSSSRQQ</sequence>
<dbReference type="EMBL" id="GL348812">
    <property type="protein sequence ID" value="EFH39086.1"/>
    <property type="molecule type" value="Genomic_DNA"/>
</dbReference>
<dbReference type="Gramene" id="Al_scaffold_0133_2">
    <property type="protein sequence ID" value="Al_scaffold_0133_2"/>
    <property type="gene ID" value="Al_scaffold_0133_2"/>
</dbReference>
<dbReference type="HOGENOM" id="CLU_2309929_0_0_1"/>
<reference evidence="3" key="1">
    <citation type="journal article" date="2011" name="Nat. Genet.">
        <title>The Arabidopsis lyrata genome sequence and the basis of rapid genome size change.</title>
        <authorList>
            <person name="Hu T.T."/>
            <person name="Pattyn P."/>
            <person name="Bakker E.G."/>
            <person name="Cao J."/>
            <person name="Cheng J.-F."/>
            <person name="Clark R.M."/>
            <person name="Fahlgren N."/>
            <person name="Fawcett J.A."/>
            <person name="Grimwood J."/>
            <person name="Gundlach H."/>
            <person name="Haberer G."/>
            <person name="Hollister J.D."/>
            <person name="Ossowski S."/>
            <person name="Ottilar R.P."/>
            <person name="Salamov A.A."/>
            <person name="Schneeberger K."/>
            <person name="Spannagl M."/>
            <person name="Wang X."/>
            <person name="Yang L."/>
            <person name="Nasrallah M.E."/>
            <person name="Bergelson J."/>
            <person name="Carrington J.C."/>
            <person name="Gaut B.S."/>
            <person name="Schmutz J."/>
            <person name="Mayer K.F.X."/>
            <person name="Van de Peer Y."/>
            <person name="Grigoriev I.V."/>
            <person name="Nordborg M."/>
            <person name="Weigel D."/>
            <person name="Guo Y.-L."/>
        </authorList>
    </citation>
    <scope>NUCLEOTIDE SEQUENCE [LARGE SCALE GENOMIC DNA]</scope>
    <source>
        <strain evidence="3">cv. MN47</strain>
    </source>
</reference>
<feature type="region of interest" description="Disordered" evidence="1">
    <location>
        <begin position="25"/>
        <end position="53"/>
    </location>
</feature>
<evidence type="ECO:0000256" key="1">
    <source>
        <dbReference type="SAM" id="MobiDB-lite"/>
    </source>
</evidence>
<proteinExistence type="predicted"/>
<organism evidence="3">
    <name type="scientific">Arabidopsis lyrata subsp. lyrata</name>
    <name type="common">Lyre-leaved rock-cress</name>
    <dbReference type="NCBI Taxonomy" id="81972"/>
    <lineage>
        <taxon>Eukaryota</taxon>
        <taxon>Viridiplantae</taxon>
        <taxon>Streptophyta</taxon>
        <taxon>Embryophyta</taxon>
        <taxon>Tracheophyta</taxon>
        <taxon>Spermatophyta</taxon>
        <taxon>Magnoliopsida</taxon>
        <taxon>eudicotyledons</taxon>
        <taxon>Gunneridae</taxon>
        <taxon>Pentapetalae</taxon>
        <taxon>rosids</taxon>
        <taxon>malvids</taxon>
        <taxon>Brassicales</taxon>
        <taxon>Brassicaceae</taxon>
        <taxon>Camelineae</taxon>
        <taxon>Arabidopsis</taxon>
    </lineage>
</organism>
<keyword evidence="3" id="KW-1185">Reference proteome</keyword>